<dbReference type="Gene3D" id="3.50.50.60">
    <property type="entry name" value="FAD/NAD(P)-binding domain"/>
    <property type="match status" value="2"/>
</dbReference>
<evidence type="ECO:0000313" key="9">
    <source>
        <dbReference type="Proteomes" id="UP001203423"/>
    </source>
</evidence>
<comment type="similarity">
    <text evidence="1">Belongs to the GMC oxidoreductase family.</text>
</comment>
<keyword evidence="9" id="KW-1185">Reference proteome</keyword>
<feature type="domain" description="Glucose-methanol-choline oxidoreductase C-terminal" evidence="7">
    <location>
        <begin position="350"/>
        <end position="456"/>
    </location>
</feature>
<dbReference type="PIRSF" id="PIRSF000137">
    <property type="entry name" value="Alcohol_oxidase"/>
    <property type="match status" value="1"/>
</dbReference>
<evidence type="ECO:0000256" key="3">
    <source>
        <dbReference type="ARBA" id="ARBA00022827"/>
    </source>
</evidence>
<gene>
    <name evidence="8" type="ORF">L2764_22715</name>
</gene>
<evidence type="ECO:0000256" key="2">
    <source>
        <dbReference type="ARBA" id="ARBA00022630"/>
    </source>
</evidence>
<evidence type="ECO:0000256" key="1">
    <source>
        <dbReference type="ARBA" id="ARBA00010790"/>
    </source>
</evidence>
<dbReference type="PANTHER" id="PTHR46056">
    <property type="entry name" value="LONG-CHAIN-ALCOHOL OXIDASE"/>
    <property type="match status" value="1"/>
</dbReference>
<keyword evidence="3" id="KW-0274">FAD</keyword>
<dbReference type="InterPro" id="IPR000172">
    <property type="entry name" value="GMC_OxRdtase_N"/>
</dbReference>
<evidence type="ECO:0000313" key="8">
    <source>
        <dbReference type="EMBL" id="MCL1127214.1"/>
    </source>
</evidence>
<dbReference type="EMBL" id="JAKIKS010000136">
    <property type="protein sequence ID" value="MCL1127214.1"/>
    <property type="molecule type" value="Genomic_DNA"/>
</dbReference>
<dbReference type="SUPFAM" id="SSF51905">
    <property type="entry name" value="FAD/NAD(P)-binding domain"/>
    <property type="match status" value="1"/>
</dbReference>
<dbReference type="RefSeq" id="WP_248942610.1">
    <property type="nucleotide sequence ID" value="NZ_JAKIKS010000136.1"/>
</dbReference>
<reference evidence="8 9" key="1">
    <citation type="submission" date="2022-01" db="EMBL/GenBank/DDBJ databases">
        <title>Whole genome-based taxonomy of the Shewanellaceae.</title>
        <authorList>
            <person name="Martin-Rodriguez A.J."/>
        </authorList>
    </citation>
    <scope>NUCLEOTIDE SEQUENCE [LARGE SCALE GENOMIC DNA]</scope>
    <source>
        <strain evidence="8 9">DSM 17177</strain>
    </source>
</reference>
<evidence type="ECO:0000256" key="4">
    <source>
        <dbReference type="ARBA" id="ARBA00023002"/>
    </source>
</evidence>
<dbReference type="Pfam" id="PF00732">
    <property type="entry name" value="GMC_oxred_N"/>
    <property type="match status" value="1"/>
</dbReference>
<dbReference type="PANTHER" id="PTHR46056:SF12">
    <property type="entry name" value="LONG-CHAIN-ALCOHOL OXIDASE"/>
    <property type="match status" value="1"/>
</dbReference>
<dbReference type="Proteomes" id="UP001203423">
    <property type="component" value="Unassembled WGS sequence"/>
</dbReference>
<feature type="domain" description="Glucose-methanol-choline oxidoreductase N-terminal" evidence="5">
    <location>
        <begin position="54"/>
        <end position="271"/>
    </location>
</feature>
<organism evidence="8 9">
    <name type="scientific">Shewanella surugensis</name>
    <dbReference type="NCBI Taxonomy" id="212020"/>
    <lineage>
        <taxon>Bacteria</taxon>
        <taxon>Pseudomonadati</taxon>
        <taxon>Pseudomonadota</taxon>
        <taxon>Gammaproteobacteria</taxon>
        <taxon>Alteromonadales</taxon>
        <taxon>Shewanellaceae</taxon>
        <taxon>Shewanella</taxon>
    </lineage>
</organism>
<keyword evidence="4" id="KW-0560">Oxidoreductase</keyword>
<dbReference type="InterPro" id="IPR002938">
    <property type="entry name" value="FAD-bd"/>
</dbReference>
<evidence type="ECO:0000259" key="6">
    <source>
        <dbReference type="Pfam" id="PF01494"/>
    </source>
</evidence>
<sequence>MQESYDFAIIGSGPSGSVLAHYLTQAGAQCVMLEAGKALDKRTYPKNELHANSQLMWNGGMDTSQDAQLLFLRGKVLGGGSVINQCLLDRFDALALEDWQAKSTVDWHQLADFERHYNEVESHLCLHHFTDDEHQRNAQLFMQGLDQCGMKWTRLRRGQNNCGHNAKTGQRNDCMQCLNGCVRDAKQSMPVTFLRKARQQGLALLTEFNVTQVIHGQHFVTVFGEQQGQPRQIRARHCIMAAGAIGSTELLLKSGFSSSLPALGQGFTCHPQLMNIGLFDEPVDAHLGTFQSVKSDEPQFRQQGFKLENVFAGPIAIAMLKPGFGQEHQDFMQKYRHMACIEVAVRDATEGQIRLNNKGELVIDKRLQPADLQRAQAGLNAVERVFDAVGAQSVLKSPFSFGLHLMGGCTMGEGVHNSVVNSDFGVWGYDRLSIADSSIFPNAPGINPSLTIMAMAHRASEVLLAKYPCRSQYTRHIPAQDRSDLVLESVTETKTVVLKSAAEKSTLANASAKKMKLKSEGNKVTTEV</sequence>
<dbReference type="InterPro" id="IPR007867">
    <property type="entry name" value="GMC_OxRtase_C"/>
</dbReference>
<feature type="domain" description="FAD-binding" evidence="6">
    <location>
        <begin position="6"/>
        <end position="35"/>
    </location>
</feature>
<accession>A0ABT0LHP4</accession>
<name>A0ABT0LHP4_9GAMM</name>
<dbReference type="InterPro" id="IPR036188">
    <property type="entry name" value="FAD/NAD-bd_sf"/>
</dbReference>
<proteinExistence type="inferred from homology"/>
<comment type="caution">
    <text evidence="8">The sequence shown here is derived from an EMBL/GenBank/DDBJ whole genome shotgun (WGS) entry which is preliminary data.</text>
</comment>
<dbReference type="InterPro" id="IPR012132">
    <property type="entry name" value="GMC_OxRdtase"/>
</dbReference>
<dbReference type="Pfam" id="PF05199">
    <property type="entry name" value="GMC_oxred_C"/>
    <property type="match status" value="1"/>
</dbReference>
<protein>
    <submittedName>
        <fullName evidence="8">GMC family oxidoreductase</fullName>
    </submittedName>
</protein>
<evidence type="ECO:0000259" key="7">
    <source>
        <dbReference type="Pfam" id="PF05199"/>
    </source>
</evidence>
<evidence type="ECO:0000259" key="5">
    <source>
        <dbReference type="Pfam" id="PF00732"/>
    </source>
</evidence>
<dbReference type="Pfam" id="PF01494">
    <property type="entry name" value="FAD_binding_3"/>
    <property type="match status" value="1"/>
</dbReference>
<keyword evidence="2" id="KW-0285">Flavoprotein</keyword>